<keyword evidence="1" id="KW-0472">Membrane</keyword>
<keyword evidence="1" id="KW-0812">Transmembrane</keyword>
<evidence type="ECO:0000313" key="3">
    <source>
        <dbReference type="Proteomes" id="UP001642260"/>
    </source>
</evidence>
<sequence>MKMSLFSDCSTVTTRVHLAQISDIVFKLKTIFVQSSQVSKVCSCSATVTSTIRFLSSSSMFVSAKSRIVISAFYVEIHLVSSRSLFIGARACLSHSASCQALQLGQFNVACDYFMLGVTYSRMQLKIFHGSPSIEQASLVVFVYLLFFFYALLYVVHQTVENPSGSIFSDVIVLNLLD</sequence>
<accession>A0ABC8KTI6</accession>
<comment type="caution">
    <text evidence="2">The sequence shown here is derived from an EMBL/GenBank/DDBJ whole genome shotgun (WGS) entry which is preliminary data.</text>
</comment>
<dbReference type="EMBL" id="CAKOAT010259265">
    <property type="protein sequence ID" value="CAH8359076.1"/>
    <property type="molecule type" value="Genomic_DNA"/>
</dbReference>
<dbReference type="Proteomes" id="UP001642260">
    <property type="component" value="Unassembled WGS sequence"/>
</dbReference>
<organism evidence="2 3">
    <name type="scientific">Eruca vesicaria subsp. sativa</name>
    <name type="common">Garden rocket</name>
    <name type="synonym">Eruca sativa</name>
    <dbReference type="NCBI Taxonomy" id="29727"/>
    <lineage>
        <taxon>Eukaryota</taxon>
        <taxon>Viridiplantae</taxon>
        <taxon>Streptophyta</taxon>
        <taxon>Embryophyta</taxon>
        <taxon>Tracheophyta</taxon>
        <taxon>Spermatophyta</taxon>
        <taxon>Magnoliopsida</taxon>
        <taxon>eudicotyledons</taxon>
        <taxon>Gunneridae</taxon>
        <taxon>Pentapetalae</taxon>
        <taxon>rosids</taxon>
        <taxon>malvids</taxon>
        <taxon>Brassicales</taxon>
        <taxon>Brassicaceae</taxon>
        <taxon>Brassiceae</taxon>
        <taxon>Eruca</taxon>
    </lineage>
</organism>
<feature type="transmembrane region" description="Helical" evidence="1">
    <location>
        <begin position="137"/>
        <end position="156"/>
    </location>
</feature>
<dbReference type="AlphaFoldDB" id="A0ABC8KTI6"/>
<evidence type="ECO:0000313" key="2">
    <source>
        <dbReference type="EMBL" id="CAH8359076.1"/>
    </source>
</evidence>
<protein>
    <submittedName>
        <fullName evidence="2">Uncharacterized protein</fullName>
    </submittedName>
</protein>
<reference evidence="2 3" key="1">
    <citation type="submission" date="2022-03" db="EMBL/GenBank/DDBJ databases">
        <authorList>
            <person name="Macdonald S."/>
            <person name="Ahmed S."/>
            <person name="Newling K."/>
        </authorList>
    </citation>
    <scope>NUCLEOTIDE SEQUENCE [LARGE SCALE GENOMIC DNA]</scope>
</reference>
<gene>
    <name evidence="2" type="ORF">ERUC_LOCUS24832</name>
</gene>
<proteinExistence type="predicted"/>
<name>A0ABC8KTI6_ERUVS</name>
<keyword evidence="1" id="KW-1133">Transmembrane helix</keyword>
<keyword evidence="3" id="KW-1185">Reference proteome</keyword>
<evidence type="ECO:0000256" key="1">
    <source>
        <dbReference type="SAM" id="Phobius"/>
    </source>
</evidence>